<reference evidence="4 5" key="1">
    <citation type="journal article" date="2019" name="Syst. Appl. Microbiol.">
        <title>Polyphasic characterization of two novel Lactobacillus spp. isolated from blown salami packages: Description of Lactobacillus halodurans sp. nov. and Lactobacillus salsicarnum sp. nov.</title>
        <authorList>
            <person name="Schuster J.A."/>
            <person name="Klingl A."/>
            <person name="Vogel R.F."/>
            <person name="Ehrmann M.A."/>
        </authorList>
    </citation>
    <scope>NUCLEOTIDE SEQUENCE [LARGE SCALE GENOMIC DNA]</scope>
    <source>
        <strain evidence="3 4">TMW 1.1920</strain>
        <strain evidence="2 5">TMW 1.2172</strain>
    </source>
</reference>
<dbReference type="Pfam" id="PF13333">
    <property type="entry name" value="rve_2"/>
    <property type="match status" value="1"/>
</dbReference>
<feature type="domain" description="Integrase catalytic" evidence="1">
    <location>
        <begin position="3"/>
        <end position="33"/>
    </location>
</feature>
<proteinExistence type="predicted"/>
<dbReference type="EMBL" id="VDFO01000007">
    <property type="protein sequence ID" value="MQS96767.1"/>
    <property type="molecule type" value="Genomic_DNA"/>
</dbReference>
<dbReference type="Proteomes" id="UP000414364">
    <property type="component" value="Unassembled WGS sequence"/>
</dbReference>
<sequence>MDTLKDYIDWFNNQCVSRKTKGITPREYREHALID</sequence>
<keyword evidence="4" id="KW-1185">Reference proteome</keyword>
<name>A0A5P0ZSA6_9LACO</name>
<dbReference type="GO" id="GO:0015074">
    <property type="term" value="P:DNA integration"/>
    <property type="evidence" value="ECO:0007669"/>
    <property type="project" value="InterPro"/>
</dbReference>
<dbReference type="RefSeq" id="WP_153386431.1">
    <property type="nucleotide sequence ID" value="NZ_VDFO01000007.1"/>
</dbReference>
<comment type="caution">
    <text evidence="2">The sequence shown here is derived from an EMBL/GenBank/DDBJ whole genome shotgun (WGS) entry which is preliminary data.</text>
</comment>
<dbReference type="AlphaFoldDB" id="A0A5P0ZSA6"/>
<accession>A0A5P0ZSA6</accession>
<dbReference type="EMBL" id="VDFP01000026">
    <property type="protein sequence ID" value="MQS76791.1"/>
    <property type="molecule type" value="Genomic_DNA"/>
</dbReference>
<evidence type="ECO:0000313" key="4">
    <source>
        <dbReference type="Proteomes" id="UP000371423"/>
    </source>
</evidence>
<organism evidence="2 5">
    <name type="scientific">Companilactobacillus halodurans</name>
    <dbReference type="NCBI Taxonomy" id="2584183"/>
    <lineage>
        <taxon>Bacteria</taxon>
        <taxon>Bacillati</taxon>
        <taxon>Bacillota</taxon>
        <taxon>Bacilli</taxon>
        <taxon>Lactobacillales</taxon>
        <taxon>Lactobacillaceae</taxon>
        <taxon>Companilactobacillus</taxon>
    </lineage>
</organism>
<dbReference type="InterPro" id="IPR001584">
    <property type="entry name" value="Integrase_cat-core"/>
</dbReference>
<evidence type="ECO:0000313" key="3">
    <source>
        <dbReference type="EMBL" id="MQS96767.1"/>
    </source>
</evidence>
<evidence type="ECO:0000313" key="2">
    <source>
        <dbReference type="EMBL" id="MQS76791.1"/>
    </source>
</evidence>
<dbReference type="Proteomes" id="UP000371423">
    <property type="component" value="Unassembled WGS sequence"/>
</dbReference>
<protein>
    <submittedName>
        <fullName evidence="2">IS3 family transposase</fullName>
    </submittedName>
</protein>
<gene>
    <name evidence="3" type="ORF">FHL05_02535</name>
    <name evidence="2" type="ORF">FHL06_10455</name>
</gene>
<dbReference type="OrthoDB" id="9781005at2"/>
<evidence type="ECO:0000259" key="1">
    <source>
        <dbReference type="Pfam" id="PF13333"/>
    </source>
</evidence>
<evidence type="ECO:0000313" key="5">
    <source>
        <dbReference type="Proteomes" id="UP000414364"/>
    </source>
</evidence>